<dbReference type="InterPro" id="IPR002035">
    <property type="entry name" value="VWF_A"/>
</dbReference>
<dbReference type="AlphaFoldDB" id="X0VXA0"/>
<dbReference type="PANTHER" id="PTHR10579">
    <property type="entry name" value="CALCIUM-ACTIVATED CHLORIDE CHANNEL REGULATOR"/>
    <property type="match status" value="1"/>
</dbReference>
<dbReference type="InterPro" id="IPR022156">
    <property type="entry name" value="Uncharacterised_YfbK_N"/>
</dbReference>
<proteinExistence type="predicted"/>
<gene>
    <name evidence="2" type="ORF">S01H1_40319</name>
</gene>
<evidence type="ECO:0000259" key="1">
    <source>
        <dbReference type="PROSITE" id="PS50234"/>
    </source>
</evidence>
<accession>X0VXA0</accession>
<dbReference type="PANTHER" id="PTHR10579:SF43">
    <property type="entry name" value="ZINC FINGER (C3HC4-TYPE RING FINGER) FAMILY PROTEIN"/>
    <property type="match status" value="1"/>
</dbReference>
<dbReference type="Gene3D" id="3.40.50.410">
    <property type="entry name" value="von Willebrand factor, type A domain"/>
    <property type="match status" value="1"/>
</dbReference>
<organism evidence="2">
    <name type="scientific">marine sediment metagenome</name>
    <dbReference type="NCBI Taxonomy" id="412755"/>
    <lineage>
        <taxon>unclassified sequences</taxon>
        <taxon>metagenomes</taxon>
        <taxon>ecological metagenomes</taxon>
    </lineage>
</organism>
<dbReference type="Pfam" id="PF00092">
    <property type="entry name" value="VWA"/>
    <property type="match status" value="1"/>
</dbReference>
<dbReference type="SMART" id="SM00327">
    <property type="entry name" value="VWA"/>
    <property type="match status" value="1"/>
</dbReference>
<dbReference type="PROSITE" id="PS50234">
    <property type="entry name" value="VWFA"/>
    <property type="match status" value="1"/>
</dbReference>
<dbReference type="Pfam" id="PF12450">
    <property type="entry name" value="vWF_A"/>
    <property type="match status" value="1"/>
</dbReference>
<dbReference type="CDD" id="cd01465">
    <property type="entry name" value="vWA_subgroup"/>
    <property type="match status" value="1"/>
</dbReference>
<protein>
    <recommendedName>
        <fullName evidence="1">VWFA domain-containing protein</fullName>
    </recommendedName>
</protein>
<feature type="non-terminal residue" evidence="2">
    <location>
        <position position="267"/>
    </location>
</feature>
<sequence>DTASYANVRRFLRQGSLPPPDAVRIEEMINYFSYRYPSPEGAHPFAVHVEMAGCPWTPEHRLARIGIKGVEVAMDDPPARNLVFLLDVSGSMRDHNKLPLLREAMKLLARKLTGADRVGIVAYNNQARIVLDSTTCDNKGTVLGAIDALEAGGSTNGAAGIQMAYDIASANFVSGGVNRVILATDGDFNVGITERQALIELIEDRAKSKVFITVLGFGTGNLKDANLEALADKGNGNYHYIDSYSEAERVLVDQMGATLVTIAKDVK</sequence>
<name>X0VXA0_9ZZZZ</name>
<dbReference type="InterPro" id="IPR036465">
    <property type="entry name" value="vWFA_dom_sf"/>
</dbReference>
<feature type="domain" description="VWFA" evidence="1">
    <location>
        <begin position="81"/>
        <end position="255"/>
    </location>
</feature>
<dbReference type="EMBL" id="BARS01025526">
    <property type="protein sequence ID" value="GAG05131.1"/>
    <property type="molecule type" value="Genomic_DNA"/>
</dbReference>
<feature type="non-terminal residue" evidence="2">
    <location>
        <position position="1"/>
    </location>
</feature>
<comment type="caution">
    <text evidence="2">The sequence shown here is derived from an EMBL/GenBank/DDBJ whole genome shotgun (WGS) entry which is preliminary data.</text>
</comment>
<evidence type="ECO:0000313" key="2">
    <source>
        <dbReference type="EMBL" id="GAG05131.1"/>
    </source>
</evidence>
<reference evidence="2" key="1">
    <citation type="journal article" date="2014" name="Front. Microbiol.">
        <title>High frequency of phylogenetically diverse reductive dehalogenase-homologous genes in deep subseafloor sedimentary metagenomes.</title>
        <authorList>
            <person name="Kawai M."/>
            <person name="Futagami T."/>
            <person name="Toyoda A."/>
            <person name="Takaki Y."/>
            <person name="Nishi S."/>
            <person name="Hori S."/>
            <person name="Arai W."/>
            <person name="Tsubouchi T."/>
            <person name="Morono Y."/>
            <person name="Uchiyama I."/>
            <person name="Ito T."/>
            <person name="Fujiyama A."/>
            <person name="Inagaki F."/>
            <person name="Takami H."/>
        </authorList>
    </citation>
    <scope>NUCLEOTIDE SEQUENCE</scope>
    <source>
        <strain evidence="2">Expedition CK06-06</strain>
    </source>
</reference>
<dbReference type="InterPro" id="IPR051266">
    <property type="entry name" value="CLCR"/>
</dbReference>
<dbReference type="SUPFAM" id="SSF53300">
    <property type="entry name" value="vWA-like"/>
    <property type="match status" value="1"/>
</dbReference>